<dbReference type="RefSeq" id="WP_379562753.1">
    <property type="nucleotide sequence ID" value="NZ_JBHUMX010000041.1"/>
</dbReference>
<dbReference type="Proteomes" id="UP001597451">
    <property type="component" value="Unassembled WGS sequence"/>
</dbReference>
<organism evidence="1 2">
    <name type="scientific">Oceanobacillus kapialis</name>
    <dbReference type="NCBI Taxonomy" id="481353"/>
    <lineage>
        <taxon>Bacteria</taxon>
        <taxon>Bacillati</taxon>
        <taxon>Bacillota</taxon>
        <taxon>Bacilli</taxon>
        <taxon>Bacillales</taxon>
        <taxon>Bacillaceae</taxon>
        <taxon>Oceanobacillus</taxon>
    </lineage>
</organism>
<protein>
    <submittedName>
        <fullName evidence="1">Uncharacterized protein</fullName>
    </submittedName>
</protein>
<proteinExistence type="predicted"/>
<comment type="caution">
    <text evidence="1">The sequence shown here is derived from an EMBL/GenBank/DDBJ whole genome shotgun (WGS) entry which is preliminary data.</text>
</comment>
<keyword evidence="2" id="KW-1185">Reference proteome</keyword>
<reference evidence="2" key="1">
    <citation type="journal article" date="2019" name="Int. J. Syst. Evol. Microbiol.">
        <title>The Global Catalogue of Microorganisms (GCM) 10K type strain sequencing project: providing services to taxonomists for standard genome sequencing and annotation.</title>
        <authorList>
            <consortium name="The Broad Institute Genomics Platform"/>
            <consortium name="The Broad Institute Genome Sequencing Center for Infectious Disease"/>
            <person name="Wu L."/>
            <person name="Ma J."/>
        </authorList>
    </citation>
    <scope>NUCLEOTIDE SEQUENCE [LARGE SCALE GENOMIC DNA]</scope>
    <source>
        <strain evidence="2">TISTR 1858</strain>
    </source>
</reference>
<evidence type="ECO:0000313" key="2">
    <source>
        <dbReference type="Proteomes" id="UP001597451"/>
    </source>
</evidence>
<sequence>MGKKGKLAIGIILLILLVVGIIGYQTVSNLTNEVTKKYGYENEEIIAYVEDKYDIPVTILENEGRKTGSAEKGLTVHDAIVQTKNEEQLTFHIHISPFGNISGDDYEEVKLRHDLNAKLRESDMFEKLRAEGFTSISFGAESEDPTFSMKLPEGKRIGDEEVHESLYASIPTLKKVQKEAEKEDYKMSEIRVDDVTVPLNAEYQDAQDMANKLAADNIDAFTYLFSELDRAKVSDMSFEEAGFQANLTCEKIVIYDICDTYSLTLTPIMKEGGEDEFRYDDETDRTQLFEGIQLSREIELPIDTLLVDNMIVPFKPEDQHYTEEELLEREGSVQVMTSFELEVRDFRVIESADEVYLEYVG</sequence>
<gene>
    <name evidence="1" type="ORF">ACFSUN_14365</name>
</gene>
<accession>A0ABW5Q314</accession>
<evidence type="ECO:0000313" key="1">
    <source>
        <dbReference type="EMBL" id="MFD2629968.1"/>
    </source>
</evidence>
<name>A0ABW5Q314_9BACI</name>
<dbReference type="EMBL" id="JBHUMX010000041">
    <property type="protein sequence ID" value="MFD2629968.1"/>
    <property type="molecule type" value="Genomic_DNA"/>
</dbReference>